<organism evidence="1 2">
    <name type="scientific">Candidatus Roizmanbacteria bacterium CG_4_9_14_0_8_um_filter_34_12</name>
    <dbReference type="NCBI Taxonomy" id="1974840"/>
    <lineage>
        <taxon>Bacteria</taxon>
        <taxon>Candidatus Roizmaniibacteriota</taxon>
    </lineage>
</organism>
<evidence type="ECO:0000313" key="1">
    <source>
        <dbReference type="EMBL" id="PJB89174.1"/>
    </source>
</evidence>
<dbReference type="AlphaFoldDB" id="A0A2M8DDZ8"/>
<comment type="caution">
    <text evidence="1">The sequence shown here is derived from an EMBL/GenBank/DDBJ whole genome shotgun (WGS) entry which is preliminary data.</text>
</comment>
<gene>
    <name evidence="1" type="ORF">CO083_01135</name>
</gene>
<reference evidence="2" key="1">
    <citation type="submission" date="2017-09" db="EMBL/GenBank/DDBJ databases">
        <title>Depth-based differentiation of microbial function through sediment-hosted aquifers and enrichment of novel symbionts in the deep terrestrial subsurface.</title>
        <authorList>
            <person name="Probst A.J."/>
            <person name="Ladd B."/>
            <person name="Jarett J.K."/>
            <person name="Geller-Mcgrath D.E."/>
            <person name="Sieber C.M.K."/>
            <person name="Emerson J.B."/>
            <person name="Anantharaman K."/>
            <person name="Thomas B.C."/>
            <person name="Malmstrom R."/>
            <person name="Stieglmeier M."/>
            <person name="Klingl A."/>
            <person name="Woyke T."/>
            <person name="Ryan C.M."/>
            <person name="Banfield J.F."/>
        </authorList>
    </citation>
    <scope>NUCLEOTIDE SEQUENCE [LARGE SCALE GENOMIC DNA]</scope>
</reference>
<feature type="non-terminal residue" evidence="1">
    <location>
        <position position="1"/>
    </location>
</feature>
<proteinExistence type="predicted"/>
<name>A0A2M8DDZ8_9BACT</name>
<sequence>KVAELIDPGFSFDPKPKKAMKQLPELSRKYKEKLIQATSIEETGLFIFLQAMKECGVIDSSTPLSLSTLVDGFSPLQMANLLQARLA</sequence>
<protein>
    <submittedName>
        <fullName evidence="1">Uncharacterized protein</fullName>
    </submittedName>
</protein>
<evidence type="ECO:0000313" key="2">
    <source>
        <dbReference type="Proteomes" id="UP000229706"/>
    </source>
</evidence>
<dbReference type="Proteomes" id="UP000229706">
    <property type="component" value="Unassembled WGS sequence"/>
</dbReference>
<dbReference type="EMBL" id="PFTH01000046">
    <property type="protein sequence ID" value="PJB89174.1"/>
    <property type="molecule type" value="Genomic_DNA"/>
</dbReference>
<accession>A0A2M8DDZ8</accession>